<evidence type="ECO:0000259" key="8">
    <source>
        <dbReference type="Pfam" id="PF01545"/>
    </source>
</evidence>
<keyword evidence="2" id="KW-0813">Transport</keyword>
<feature type="compositionally biased region" description="Basic and acidic residues" evidence="6">
    <location>
        <begin position="1"/>
        <end position="20"/>
    </location>
</feature>
<dbReference type="AlphaFoldDB" id="A0A1T4TEP5"/>
<sequence length="370" mass="39748">MRDQRRADGHGERDPGDARAGEPVPAPSPTGGDGGHGSLITVLFALGANLGVAAMKLAAGLITGSAAMLSEAAHSVGDCFTEVMLLTALRRSGRPADRRHPFGYGKERYFWGLFASVAIFASGAMFSIYEGVRTIVSGSDEQTAPWVAYVVILLAFGIESVSWTQATRQVRREAADQQRPFLSYLRSPDDPSAKTVFLEDSAALVGLVLAAAGVGAHQLTGSGVWDGVASVLIGALLVWVAFRLAATNKELLVGQQAHLGLVLRIHDWLTARKEVTRVVDLLTMLVGTDRVLLCARIDFADQLSVAELEHTCVRLNDGLRAEFPDLDEIFLEPVPSDDPSVLARVRARYGSRLTALRSQLPEADVPDQRP</sequence>
<dbReference type="GO" id="GO:0008324">
    <property type="term" value="F:monoatomic cation transmembrane transporter activity"/>
    <property type="evidence" value="ECO:0007669"/>
    <property type="project" value="InterPro"/>
</dbReference>
<feature type="transmembrane region" description="Helical" evidence="7">
    <location>
        <begin position="109"/>
        <end position="129"/>
    </location>
</feature>
<dbReference type="GO" id="GO:0006829">
    <property type="term" value="P:zinc ion transport"/>
    <property type="evidence" value="ECO:0007669"/>
    <property type="project" value="InterPro"/>
</dbReference>
<dbReference type="Gene3D" id="1.20.1510.10">
    <property type="entry name" value="Cation efflux protein transmembrane domain"/>
    <property type="match status" value="1"/>
</dbReference>
<evidence type="ECO:0000256" key="3">
    <source>
        <dbReference type="ARBA" id="ARBA00022692"/>
    </source>
</evidence>
<protein>
    <submittedName>
        <fullName evidence="9">Cation diffusion facilitator family transporter</fullName>
    </submittedName>
</protein>
<evidence type="ECO:0000256" key="6">
    <source>
        <dbReference type="SAM" id="MobiDB-lite"/>
    </source>
</evidence>
<dbReference type="SUPFAM" id="SSF160240">
    <property type="entry name" value="Cation efflux protein cytoplasmic domain-like"/>
    <property type="match status" value="1"/>
</dbReference>
<keyword evidence="10" id="KW-1185">Reference proteome</keyword>
<evidence type="ECO:0000313" key="10">
    <source>
        <dbReference type="Proteomes" id="UP000190637"/>
    </source>
</evidence>
<feature type="transmembrane region" description="Helical" evidence="7">
    <location>
        <begin position="196"/>
        <end position="216"/>
    </location>
</feature>
<dbReference type="PANTHER" id="PTHR13414">
    <property type="entry name" value="HUEL-CATION TRANSPORTER"/>
    <property type="match status" value="1"/>
</dbReference>
<dbReference type="RefSeq" id="WP_235001202.1">
    <property type="nucleotide sequence ID" value="NZ_FUWS01000021.1"/>
</dbReference>
<name>A0A1T4TEP5_9ACTN</name>
<accession>A0A1T4TEP5</accession>
<dbReference type="InterPro" id="IPR002524">
    <property type="entry name" value="Cation_efflux"/>
</dbReference>
<dbReference type="STRING" id="1122192.SAMN02745673_04902"/>
<reference evidence="9 10" key="1">
    <citation type="submission" date="2017-02" db="EMBL/GenBank/DDBJ databases">
        <authorList>
            <person name="Peterson S.W."/>
        </authorList>
    </citation>
    <scope>NUCLEOTIDE SEQUENCE [LARGE SCALE GENOMIC DNA]</scope>
    <source>
        <strain evidence="9 10">DSM 45154</strain>
    </source>
</reference>
<dbReference type="GO" id="GO:0016020">
    <property type="term" value="C:membrane"/>
    <property type="evidence" value="ECO:0007669"/>
    <property type="project" value="UniProtKB-SubCell"/>
</dbReference>
<keyword evidence="4 7" id="KW-1133">Transmembrane helix</keyword>
<dbReference type="InterPro" id="IPR027469">
    <property type="entry name" value="Cation_efflux_TMD_sf"/>
</dbReference>
<evidence type="ECO:0000313" key="9">
    <source>
        <dbReference type="EMBL" id="SKA38965.1"/>
    </source>
</evidence>
<dbReference type="InterPro" id="IPR040177">
    <property type="entry name" value="SLC30A9"/>
</dbReference>
<dbReference type="EMBL" id="FUWS01000021">
    <property type="protein sequence ID" value="SKA38965.1"/>
    <property type="molecule type" value="Genomic_DNA"/>
</dbReference>
<proteinExistence type="predicted"/>
<evidence type="ECO:0000256" key="2">
    <source>
        <dbReference type="ARBA" id="ARBA00022448"/>
    </source>
</evidence>
<keyword evidence="3 7" id="KW-0812">Transmembrane</keyword>
<comment type="subcellular location">
    <subcellularLocation>
        <location evidence="1">Membrane</location>
        <topology evidence="1">Multi-pass membrane protein</topology>
    </subcellularLocation>
</comment>
<feature type="domain" description="Cation efflux protein transmembrane" evidence="8">
    <location>
        <begin position="43"/>
        <end position="252"/>
    </location>
</feature>
<evidence type="ECO:0000256" key="1">
    <source>
        <dbReference type="ARBA" id="ARBA00004141"/>
    </source>
</evidence>
<dbReference type="SUPFAM" id="SSF161111">
    <property type="entry name" value="Cation efflux protein transmembrane domain-like"/>
    <property type="match status" value="1"/>
</dbReference>
<dbReference type="PANTHER" id="PTHR13414:SF9">
    <property type="entry name" value="PROTON-COUPLED ZINC ANTIPORTER SLC30A9, MITOCHONDRIAL"/>
    <property type="match status" value="1"/>
</dbReference>
<organism evidence="9 10">
    <name type="scientific">Marinactinospora thermotolerans DSM 45154</name>
    <dbReference type="NCBI Taxonomy" id="1122192"/>
    <lineage>
        <taxon>Bacteria</taxon>
        <taxon>Bacillati</taxon>
        <taxon>Actinomycetota</taxon>
        <taxon>Actinomycetes</taxon>
        <taxon>Streptosporangiales</taxon>
        <taxon>Nocardiopsidaceae</taxon>
        <taxon>Marinactinospora</taxon>
    </lineage>
</organism>
<gene>
    <name evidence="9" type="ORF">SAMN02745673_04902</name>
</gene>
<dbReference type="NCBIfam" id="TIGR01297">
    <property type="entry name" value="CDF"/>
    <property type="match status" value="1"/>
</dbReference>
<dbReference type="InterPro" id="IPR058533">
    <property type="entry name" value="Cation_efflux_TM"/>
</dbReference>
<dbReference type="Pfam" id="PF01545">
    <property type="entry name" value="Cation_efflux"/>
    <property type="match status" value="1"/>
</dbReference>
<feature type="region of interest" description="Disordered" evidence="6">
    <location>
        <begin position="1"/>
        <end position="33"/>
    </location>
</feature>
<feature type="transmembrane region" description="Helical" evidence="7">
    <location>
        <begin position="144"/>
        <end position="163"/>
    </location>
</feature>
<feature type="transmembrane region" description="Helical" evidence="7">
    <location>
        <begin position="228"/>
        <end position="246"/>
    </location>
</feature>
<keyword evidence="5 7" id="KW-0472">Membrane</keyword>
<dbReference type="Proteomes" id="UP000190637">
    <property type="component" value="Unassembled WGS sequence"/>
</dbReference>
<evidence type="ECO:0000256" key="7">
    <source>
        <dbReference type="SAM" id="Phobius"/>
    </source>
</evidence>
<evidence type="ECO:0000256" key="5">
    <source>
        <dbReference type="ARBA" id="ARBA00023136"/>
    </source>
</evidence>
<dbReference type="InterPro" id="IPR036837">
    <property type="entry name" value="Cation_efflux_CTD_sf"/>
</dbReference>
<evidence type="ECO:0000256" key="4">
    <source>
        <dbReference type="ARBA" id="ARBA00022989"/>
    </source>
</evidence>